<reference evidence="1" key="1">
    <citation type="submission" date="2019-09" db="EMBL/GenBank/DDBJ databases">
        <title>Draft genome information of white flower Hibiscus syriacus.</title>
        <authorList>
            <person name="Kim Y.-M."/>
        </authorList>
    </citation>
    <scope>NUCLEOTIDE SEQUENCE [LARGE SCALE GENOMIC DNA]</scope>
    <source>
        <strain evidence="1">YM2019G1</strain>
    </source>
</reference>
<comment type="caution">
    <text evidence="1">The sequence shown here is derived from an EMBL/GenBank/DDBJ whole genome shotgun (WGS) entry which is preliminary data.</text>
</comment>
<keyword evidence="2" id="KW-1185">Reference proteome</keyword>
<organism evidence="1 2">
    <name type="scientific">Hibiscus syriacus</name>
    <name type="common">Rose of Sharon</name>
    <dbReference type="NCBI Taxonomy" id="106335"/>
    <lineage>
        <taxon>Eukaryota</taxon>
        <taxon>Viridiplantae</taxon>
        <taxon>Streptophyta</taxon>
        <taxon>Embryophyta</taxon>
        <taxon>Tracheophyta</taxon>
        <taxon>Spermatophyta</taxon>
        <taxon>Magnoliopsida</taxon>
        <taxon>eudicotyledons</taxon>
        <taxon>Gunneridae</taxon>
        <taxon>Pentapetalae</taxon>
        <taxon>rosids</taxon>
        <taxon>malvids</taxon>
        <taxon>Malvales</taxon>
        <taxon>Malvaceae</taxon>
        <taxon>Malvoideae</taxon>
        <taxon>Hibiscus</taxon>
    </lineage>
</organism>
<protein>
    <submittedName>
        <fullName evidence="1">Uncharacterized protein</fullName>
    </submittedName>
</protein>
<sequence length="221" mass="24138">MFDQERCEDPNPGNEHCIHESVLVYEGNTGLVKNAEEKKIHDDYFENESSLSSNRTGTVDDSNLVESRMVGSENRGSKAVCSEIASLADVFSSANHAGKISSRMELKKVLEMQEPSGNMNSINYNLDAEGISTPVVEDQIKGKLENANMAIADSVEEVIFNDLLNELGESIGLKRGSGTPLKTSEKLSANMLSNGEQIILTESSVKAESKNIELRLTLLLQ</sequence>
<gene>
    <name evidence="1" type="ORF">F3Y22_tig00111272pilonHSYRG00030</name>
</gene>
<evidence type="ECO:0000313" key="2">
    <source>
        <dbReference type="Proteomes" id="UP000436088"/>
    </source>
</evidence>
<proteinExistence type="predicted"/>
<accession>A0A6A2YSK5</accession>
<name>A0A6A2YSK5_HIBSY</name>
<evidence type="ECO:0000313" key="1">
    <source>
        <dbReference type="EMBL" id="KAE8682290.1"/>
    </source>
</evidence>
<dbReference type="EMBL" id="VEPZ02001288">
    <property type="protein sequence ID" value="KAE8682290.1"/>
    <property type="molecule type" value="Genomic_DNA"/>
</dbReference>
<dbReference type="Proteomes" id="UP000436088">
    <property type="component" value="Unassembled WGS sequence"/>
</dbReference>
<dbReference type="AlphaFoldDB" id="A0A6A2YSK5"/>